<keyword evidence="11" id="KW-0677">Repeat</keyword>
<dbReference type="SUPFAM" id="SSF47576">
    <property type="entry name" value="Calponin-homology domain, CH-domain"/>
    <property type="match status" value="1"/>
</dbReference>
<dbReference type="GO" id="GO:0005654">
    <property type="term" value="C:nucleoplasm"/>
    <property type="evidence" value="ECO:0007669"/>
    <property type="project" value="UniProtKB-SubCell"/>
</dbReference>
<dbReference type="PANTHER" id="PTHR14514">
    <property type="entry name" value="PKA ANCHORING PROTEIN"/>
    <property type="match status" value="1"/>
</dbReference>
<keyword evidence="13" id="KW-1133">Transmembrane helix</keyword>
<dbReference type="CDD" id="cd21242">
    <property type="entry name" value="CH_SYNE2_rpt1"/>
    <property type="match status" value="1"/>
</dbReference>
<dbReference type="FunFam" id="1.20.58.60:FF:000394">
    <property type="entry name" value="Nesprin-2"/>
    <property type="match status" value="1"/>
</dbReference>
<feature type="region of interest" description="Disordered" evidence="29">
    <location>
        <begin position="1054"/>
        <end position="1087"/>
    </location>
</feature>
<evidence type="ECO:0000256" key="21">
    <source>
        <dbReference type="ARBA" id="ARBA00060428"/>
    </source>
</evidence>
<comment type="similarity">
    <text evidence="6">Belongs to the nesprin family.</text>
</comment>
<evidence type="ECO:0000256" key="14">
    <source>
        <dbReference type="ARBA" id="ARBA00023054"/>
    </source>
</evidence>
<dbReference type="Ensembl" id="ENSVURT00010027362.1">
    <property type="protein sequence ID" value="ENSVURP00010024033.1"/>
    <property type="gene ID" value="ENSVURG00010018407.1"/>
</dbReference>
<evidence type="ECO:0000259" key="31">
    <source>
        <dbReference type="PROSITE" id="PS51049"/>
    </source>
</evidence>
<dbReference type="GO" id="GO:0005739">
    <property type="term" value="C:mitochondrion"/>
    <property type="evidence" value="ECO:0007669"/>
    <property type="project" value="UniProtKB-SubCell"/>
</dbReference>
<dbReference type="FunFam" id="1.20.58.60:FF:000115">
    <property type="entry name" value="nesprin-2 isoform X2"/>
    <property type="match status" value="1"/>
</dbReference>
<dbReference type="GO" id="GO:0140444">
    <property type="term" value="F:cytoskeleton-nuclear membrane anchor activity"/>
    <property type="evidence" value="ECO:0007669"/>
    <property type="project" value="Ensembl"/>
</dbReference>
<evidence type="ECO:0000313" key="33">
    <source>
        <dbReference type="Proteomes" id="UP000314987"/>
    </source>
</evidence>
<evidence type="ECO:0000256" key="3">
    <source>
        <dbReference type="ARBA" id="ARBA00004245"/>
    </source>
</evidence>
<dbReference type="Pfam" id="PF00307">
    <property type="entry name" value="CH"/>
    <property type="match status" value="2"/>
</dbReference>
<dbReference type="PROSITE" id="PS50021">
    <property type="entry name" value="CH"/>
    <property type="match status" value="2"/>
</dbReference>
<keyword evidence="9" id="KW-0597">Phosphoprotein</keyword>
<dbReference type="InterPro" id="IPR012315">
    <property type="entry name" value="KASH"/>
</dbReference>
<keyword evidence="19" id="KW-0206">Cytoskeleton</keyword>
<feature type="coiled-coil region" evidence="28">
    <location>
        <begin position="1574"/>
        <end position="1604"/>
    </location>
</feature>
<feature type="topological domain" description="Perinuclear space" evidence="27">
    <location>
        <begin position="7082"/>
        <end position="7119"/>
    </location>
</feature>
<dbReference type="PROSITE" id="PS51049">
    <property type="entry name" value="KASH"/>
    <property type="match status" value="1"/>
</dbReference>
<dbReference type="FunFam" id="1.20.58.60:FF:000173">
    <property type="entry name" value="Spectrin repeat containing nuclear envelope protein 2"/>
    <property type="match status" value="1"/>
</dbReference>
<dbReference type="PANTHER" id="PTHR14514:SF4">
    <property type="entry name" value="NESPRIN-2"/>
    <property type="match status" value="1"/>
</dbReference>
<feature type="compositionally biased region" description="Polar residues" evidence="29">
    <location>
        <begin position="4616"/>
        <end position="4640"/>
    </location>
</feature>
<name>A0A4X2LJB0_VOMUR</name>
<dbReference type="GO" id="GO:0030335">
    <property type="term" value="P:positive regulation of cell migration"/>
    <property type="evidence" value="ECO:0007669"/>
    <property type="project" value="Ensembl"/>
</dbReference>
<keyword evidence="15" id="KW-0496">Mitochondrion</keyword>
<dbReference type="GO" id="GO:0034993">
    <property type="term" value="C:meiotic nuclear membrane microtubule tethering complex"/>
    <property type="evidence" value="ECO:0007669"/>
    <property type="project" value="Ensembl"/>
</dbReference>
<evidence type="ECO:0000256" key="9">
    <source>
        <dbReference type="ARBA" id="ARBA00022553"/>
    </source>
</evidence>
<evidence type="ECO:0000256" key="27">
    <source>
        <dbReference type="PROSITE-ProRule" id="PRU00385"/>
    </source>
</evidence>
<dbReference type="FunFam" id="1.20.58.60:FF:000372">
    <property type="entry name" value="nesprin-2 isoform X2"/>
    <property type="match status" value="1"/>
</dbReference>
<feature type="coiled-coil region" evidence="28">
    <location>
        <begin position="5405"/>
        <end position="5432"/>
    </location>
</feature>
<evidence type="ECO:0000256" key="24">
    <source>
        <dbReference type="ARBA" id="ARBA00078320"/>
    </source>
</evidence>
<evidence type="ECO:0000256" key="5">
    <source>
        <dbReference type="ARBA" id="ARBA00004642"/>
    </source>
</evidence>
<dbReference type="SMART" id="SM01249">
    <property type="entry name" value="KASH"/>
    <property type="match status" value="1"/>
</dbReference>
<evidence type="ECO:0000256" key="28">
    <source>
        <dbReference type="SAM" id="Coils"/>
    </source>
</evidence>
<keyword evidence="16 27" id="KW-0472">Membrane</keyword>
<dbReference type="PROSITE" id="PS00019">
    <property type="entry name" value="ACTININ_1"/>
    <property type="match status" value="1"/>
</dbReference>
<dbReference type="GO" id="GO:0005929">
    <property type="term" value="C:cilium"/>
    <property type="evidence" value="ECO:0007669"/>
    <property type="project" value="Ensembl"/>
</dbReference>
<dbReference type="GO" id="GO:0031258">
    <property type="term" value="C:lamellipodium membrane"/>
    <property type="evidence" value="ECO:0007669"/>
    <property type="project" value="Ensembl"/>
</dbReference>
<feature type="coiled-coil region" evidence="28">
    <location>
        <begin position="5587"/>
        <end position="5638"/>
    </location>
</feature>
<dbReference type="Gene3D" id="1.20.58.60">
    <property type="match status" value="13"/>
</dbReference>
<dbReference type="Pfam" id="PF25035">
    <property type="entry name" value="SYNE1"/>
    <property type="match status" value="1"/>
</dbReference>
<dbReference type="GO" id="GO:0045111">
    <property type="term" value="C:intermediate filament cytoskeleton"/>
    <property type="evidence" value="ECO:0007669"/>
    <property type="project" value="Ensembl"/>
</dbReference>
<dbReference type="FunFam" id="1.20.58.60:FF:000217">
    <property type="entry name" value="Synaptic nuclear envelope 2"/>
    <property type="match status" value="1"/>
</dbReference>
<evidence type="ECO:0000256" key="13">
    <source>
        <dbReference type="ARBA" id="ARBA00022989"/>
    </source>
</evidence>
<dbReference type="FunFam" id="1.20.58.60:FF:000041">
    <property type="entry name" value="Nesprin-1 isoform 1"/>
    <property type="match status" value="1"/>
</dbReference>
<dbReference type="GeneTree" id="ENSGT00940000154656"/>
<feature type="coiled-coil region" evidence="28">
    <location>
        <begin position="2336"/>
        <end position="2363"/>
    </location>
</feature>
<dbReference type="FunFam" id="1.10.418.10:FF:000053">
    <property type="entry name" value="nesprin-2 isoform X3"/>
    <property type="match status" value="1"/>
</dbReference>
<evidence type="ECO:0000256" key="10">
    <source>
        <dbReference type="ARBA" id="ARBA00022692"/>
    </source>
</evidence>
<protein>
    <recommendedName>
        <fullName evidence="22">Nesprin-2</fullName>
    </recommendedName>
    <alternativeName>
        <fullName evidence="23">KASH domain-containing protein 2</fullName>
    </alternativeName>
    <alternativeName>
        <fullName evidence="25">Nuclear envelope spectrin repeat protein 2</fullName>
    </alternativeName>
    <alternativeName>
        <fullName evidence="26">Nucleus and actin connecting element protein</fullName>
    </alternativeName>
    <alternativeName>
        <fullName evidence="24">Synaptic nuclear envelope protein 2</fullName>
    </alternativeName>
</protein>
<gene>
    <name evidence="32" type="primary">SYNE2</name>
</gene>
<keyword evidence="18" id="KW-0009">Actin-binding</keyword>
<feature type="region of interest" description="Disordered" evidence="29">
    <location>
        <begin position="2842"/>
        <end position="2867"/>
    </location>
</feature>
<dbReference type="OMA" id="GKDHKSP"/>
<dbReference type="CDD" id="cd00176">
    <property type="entry name" value="SPEC"/>
    <property type="match status" value="4"/>
</dbReference>
<dbReference type="SMART" id="SM00150">
    <property type="entry name" value="SPEC"/>
    <property type="match status" value="18"/>
</dbReference>
<feature type="coiled-coil region" evidence="28">
    <location>
        <begin position="1308"/>
        <end position="1342"/>
    </location>
</feature>
<keyword evidence="10 27" id="KW-0812">Transmembrane</keyword>
<evidence type="ECO:0000256" key="7">
    <source>
        <dbReference type="ARBA" id="ARBA00022475"/>
    </source>
</evidence>
<feature type="region of interest" description="Disordered" evidence="29">
    <location>
        <begin position="7000"/>
        <end position="7047"/>
    </location>
</feature>
<feature type="coiled-coil region" evidence="28">
    <location>
        <begin position="2179"/>
        <end position="2209"/>
    </location>
</feature>
<evidence type="ECO:0000256" key="29">
    <source>
        <dbReference type="SAM" id="MobiDB-lite"/>
    </source>
</evidence>
<dbReference type="FunFam" id="1.10.418.10:FF:000050">
    <property type="entry name" value="nesprin-2 isoform X2"/>
    <property type="match status" value="1"/>
</dbReference>
<evidence type="ECO:0000256" key="17">
    <source>
        <dbReference type="ARBA" id="ARBA00023157"/>
    </source>
</evidence>
<feature type="domain" description="Calponin-homology (CH)" evidence="30">
    <location>
        <begin position="181"/>
        <end position="286"/>
    </location>
</feature>
<dbReference type="PROSITE" id="PS00020">
    <property type="entry name" value="ACTININ_2"/>
    <property type="match status" value="1"/>
</dbReference>
<dbReference type="InterPro" id="IPR056887">
    <property type="entry name" value="SYNE1/2_dom"/>
</dbReference>
<evidence type="ECO:0000256" key="6">
    <source>
        <dbReference type="ARBA" id="ARBA00008619"/>
    </source>
</evidence>
<feature type="compositionally biased region" description="Basic and acidic residues" evidence="29">
    <location>
        <begin position="6559"/>
        <end position="6575"/>
    </location>
</feature>
<feature type="coiled-coil region" evidence="28">
    <location>
        <begin position="917"/>
        <end position="1020"/>
    </location>
</feature>
<reference evidence="32" key="2">
    <citation type="submission" date="2025-08" db="UniProtKB">
        <authorList>
            <consortium name="Ensembl"/>
        </authorList>
    </citation>
    <scope>IDENTIFICATION</scope>
</reference>
<evidence type="ECO:0000256" key="26">
    <source>
        <dbReference type="ARBA" id="ARBA00079316"/>
    </source>
</evidence>
<feature type="region of interest" description="Disordered" evidence="29">
    <location>
        <begin position="4310"/>
        <end position="4360"/>
    </location>
</feature>
<dbReference type="GO" id="GO:0031022">
    <property type="term" value="P:nuclear migration along microfilament"/>
    <property type="evidence" value="ECO:0007669"/>
    <property type="project" value="Ensembl"/>
</dbReference>
<evidence type="ECO:0000256" key="22">
    <source>
        <dbReference type="ARBA" id="ARBA00074124"/>
    </source>
</evidence>
<feature type="coiled-coil region" evidence="28">
    <location>
        <begin position="6917"/>
        <end position="6944"/>
    </location>
</feature>
<dbReference type="GO" id="GO:0001650">
    <property type="term" value="C:fibrillar center"/>
    <property type="evidence" value="ECO:0007669"/>
    <property type="project" value="Ensembl"/>
</dbReference>
<evidence type="ECO:0000256" key="8">
    <source>
        <dbReference type="ARBA" id="ARBA00022490"/>
    </source>
</evidence>
<dbReference type="GO" id="GO:0051642">
    <property type="term" value="P:centrosome localization"/>
    <property type="evidence" value="ECO:0007669"/>
    <property type="project" value="Ensembl"/>
</dbReference>
<evidence type="ECO:0000256" key="1">
    <source>
        <dbReference type="ARBA" id="ARBA00004162"/>
    </source>
</evidence>
<dbReference type="Proteomes" id="UP000314987">
    <property type="component" value="Unassembled WGS sequence"/>
</dbReference>
<feature type="coiled-coil region" evidence="28">
    <location>
        <begin position="3220"/>
        <end position="3261"/>
    </location>
</feature>
<dbReference type="SUPFAM" id="SSF46966">
    <property type="entry name" value="Spectrin repeat"/>
    <property type="match status" value="19"/>
</dbReference>
<evidence type="ECO:0000313" key="32">
    <source>
        <dbReference type="Ensembl" id="ENSVURP00010024033.1"/>
    </source>
</evidence>
<dbReference type="InterPro" id="IPR001715">
    <property type="entry name" value="CH_dom"/>
</dbReference>
<comment type="subcellular location">
    <subcellularLocation>
        <location evidence="1">Cell membrane</location>
        <topology evidence="1">Single-pass membrane protein</topology>
    </subcellularLocation>
    <subcellularLocation>
        <location evidence="3">Cytoplasm</location>
        <location evidence="3">Cytoskeleton</location>
    </subcellularLocation>
    <subcellularLocation>
        <location evidence="2">Mitochondrion</location>
    </subcellularLocation>
    <subcellularLocation>
        <location evidence="4">Nucleus outer membrane</location>
        <topology evidence="4">Single-pass type IV membrane protein</topology>
        <orientation evidence="4">Cytoplasmic side</orientation>
    </subcellularLocation>
    <subcellularLocation>
        <location evidence="5">Nucleus</location>
        <location evidence="5">Nucleoplasm</location>
    </subcellularLocation>
    <subcellularLocation>
        <location evidence="21">Sarcoplasmic reticulum membrane</location>
        <topology evidence="21">Single-pass type IV membrane protein</topology>
    </subcellularLocation>
</comment>
<dbReference type="FunFam" id="1.20.58.60:FF:000180">
    <property type="entry name" value="Spectrin repeat containing nuclear envelope protein 2"/>
    <property type="match status" value="1"/>
</dbReference>
<evidence type="ECO:0000256" key="15">
    <source>
        <dbReference type="ARBA" id="ARBA00023128"/>
    </source>
</evidence>
<feature type="compositionally biased region" description="Basic and acidic residues" evidence="29">
    <location>
        <begin position="7016"/>
        <end position="7040"/>
    </location>
</feature>
<dbReference type="InterPro" id="IPR001589">
    <property type="entry name" value="Actinin_actin-bd_CS"/>
</dbReference>
<dbReference type="InterPro" id="IPR018159">
    <property type="entry name" value="Spectrin/alpha-actinin"/>
</dbReference>
<keyword evidence="8" id="KW-0963">Cytoplasm</keyword>
<feature type="region of interest" description="Disordered" evidence="29">
    <location>
        <begin position="6542"/>
        <end position="6630"/>
    </location>
</feature>
<keyword evidence="33" id="KW-1185">Reference proteome</keyword>
<dbReference type="InterPro" id="IPR036872">
    <property type="entry name" value="CH_dom_sf"/>
</dbReference>
<dbReference type="GO" id="GO:0033017">
    <property type="term" value="C:sarcoplasmic reticulum membrane"/>
    <property type="evidence" value="ECO:0007669"/>
    <property type="project" value="UniProtKB-SubCell"/>
</dbReference>
<evidence type="ECO:0000256" key="12">
    <source>
        <dbReference type="ARBA" id="ARBA00022951"/>
    </source>
</evidence>
<feature type="region of interest" description="Disordered" evidence="29">
    <location>
        <begin position="6664"/>
        <end position="6684"/>
    </location>
</feature>
<keyword evidence="12" id="KW-0703">Sarcoplasmic reticulum</keyword>
<feature type="region of interest" description="Disordered" evidence="29">
    <location>
        <begin position="4603"/>
        <end position="4641"/>
    </location>
</feature>
<dbReference type="GO" id="GO:0021817">
    <property type="term" value="P:nucleokinesis involved in cell motility in cerebral cortex radial glia guided migration"/>
    <property type="evidence" value="ECO:0007669"/>
    <property type="project" value="Ensembl"/>
</dbReference>
<dbReference type="GO" id="GO:0005640">
    <property type="term" value="C:nuclear outer membrane"/>
    <property type="evidence" value="ECO:0007669"/>
    <property type="project" value="UniProtKB-SubCell"/>
</dbReference>
<dbReference type="GO" id="GO:0003779">
    <property type="term" value="F:actin binding"/>
    <property type="evidence" value="ECO:0007669"/>
    <property type="project" value="UniProtKB-KW"/>
</dbReference>
<evidence type="ECO:0000256" key="23">
    <source>
        <dbReference type="ARBA" id="ARBA00077500"/>
    </source>
</evidence>
<evidence type="ECO:0000256" key="16">
    <source>
        <dbReference type="ARBA" id="ARBA00023136"/>
    </source>
</evidence>
<keyword evidence="20" id="KW-0539">Nucleus</keyword>
<evidence type="ECO:0000256" key="4">
    <source>
        <dbReference type="ARBA" id="ARBA00004605"/>
    </source>
</evidence>
<evidence type="ECO:0000256" key="2">
    <source>
        <dbReference type="ARBA" id="ARBA00004173"/>
    </source>
</evidence>
<feature type="coiled-coil region" evidence="28">
    <location>
        <begin position="1747"/>
        <end position="1810"/>
    </location>
</feature>
<proteinExistence type="inferred from homology"/>
<keyword evidence="14 28" id="KW-0175">Coiled coil</keyword>
<dbReference type="GO" id="GO:0031527">
    <property type="term" value="C:filopodium membrane"/>
    <property type="evidence" value="ECO:0007669"/>
    <property type="project" value="Ensembl"/>
</dbReference>
<feature type="compositionally biased region" description="Acidic residues" evidence="29">
    <location>
        <begin position="6545"/>
        <end position="6558"/>
    </location>
</feature>
<dbReference type="GO" id="GO:0005925">
    <property type="term" value="C:focal adhesion"/>
    <property type="evidence" value="ECO:0007669"/>
    <property type="project" value="Ensembl"/>
</dbReference>
<dbReference type="FunFam" id="1.20.58.60:FF:000133">
    <property type="entry name" value="nesprin-2 isoform X2"/>
    <property type="match status" value="1"/>
</dbReference>
<feature type="topological domain" description="Cytoplasmic" evidence="27">
    <location>
        <begin position="1"/>
        <end position="7060"/>
    </location>
</feature>
<evidence type="ECO:0000256" key="25">
    <source>
        <dbReference type="ARBA" id="ARBA00079241"/>
    </source>
</evidence>
<dbReference type="Pfam" id="PF10541">
    <property type="entry name" value="KASH"/>
    <property type="match status" value="1"/>
</dbReference>
<evidence type="ECO:0000256" key="18">
    <source>
        <dbReference type="ARBA" id="ARBA00023203"/>
    </source>
</evidence>
<dbReference type="Pfam" id="PF25034">
    <property type="entry name" value="Spectrin_SYNE1"/>
    <property type="match status" value="2"/>
</dbReference>
<feature type="coiled-coil region" evidence="28">
    <location>
        <begin position="5996"/>
        <end position="6062"/>
    </location>
</feature>
<evidence type="ECO:0000256" key="19">
    <source>
        <dbReference type="ARBA" id="ARBA00023212"/>
    </source>
</evidence>
<dbReference type="FunFam" id="1.20.58.60:FF:000174">
    <property type="entry name" value="Spectrin repeat-containing, nuclear envelope 2"/>
    <property type="match status" value="1"/>
</dbReference>
<accession>A0A4X2LJB0</accession>
<evidence type="ECO:0000259" key="30">
    <source>
        <dbReference type="PROSITE" id="PS50021"/>
    </source>
</evidence>
<feature type="compositionally biased region" description="Basic and acidic residues" evidence="29">
    <location>
        <begin position="4320"/>
        <end position="4332"/>
    </location>
</feature>
<dbReference type="GO" id="GO:1902017">
    <property type="term" value="P:regulation of cilium assembly"/>
    <property type="evidence" value="ECO:0007669"/>
    <property type="project" value="Ensembl"/>
</dbReference>
<dbReference type="Gene3D" id="1.10.418.10">
    <property type="entry name" value="Calponin-like domain"/>
    <property type="match status" value="2"/>
</dbReference>
<dbReference type="STRING" id="29139.ENSVURP00010024033"/>
<feature type="region of interest" description="Disordered" evidence="29">
    <location>
        <begin position="4376"/>
        <end position="4425"/>
    </location>
</feature>
<dbReference type="FunFam" id="1.20.58.60:FF:000073">
    <property type="entry name" value="Nesprin-1 isoform 1"/>
    <property type="match status" value="1"/>
</dbReference>
<keyword evidence="7" id="KW-1003">Cell membrane</keyword>
<feature type="coiled-coil region" evidence="28">
    <location>
        <begin position="3824"/>
        <end position="3922"/>
    </location>
</feature>
<dbReference type="InterPro" id="IPR057057">
    <property type="entry name" value="Spectrin_SYNE1"/>
</dbReference>
<feature type="coiled-coil region" evidence="28">
    <location>
        <begin position="2902"/>
        <end position="2929"/>
    </location>
</feature>
<dbReference type="CDD" id="cd21244">
    <property type="entry name" value="CH_SYNE2_rpt2"/>
    <property type="match status" value="1"/>
</dbReference>
<dbReference type="Pfam" id="PF00435">
    <property type="entry name" value="Spectrin"/>
    <property type="match status" value="4"/>
</dbReference>
<dbReference type="InterPro" id="IPR002017">
    <property type="entry name" value="Spectrin_repeat"/>
</dbReference>
<evidence type="ECO:0000256" key="20">
    <source>
        <dbReference type="ARBA" id="ARBA00023242"/>
    </source>
</evidence>
<dbReference type="GO" id="GO:0030018">
    <property type="term" value="C:Z disc"/>
    <property type="evidence" value="ECO:0007669"/>
    <property type="project" value="Ensembl"/>
</dbReference>
<reference evidence="33" key="1">
    <citation type="submission" date="2018-12" db="EMBL/GenBank/DDBJ databases">
        <authorList>
            <person name="Yazar S."/>
        </authorList>
    </citation>
    <scope>NUCLEOTIDE SEQUENCE [LARGE SCALE GENOMIC DNA]</scope>
</reference>
<reference evidence="32" key="3">
    <citation type="submission" date="2025-09" db="UniProtKB">
        <authorList>
            <consortium name="Ensembl"/>
        </authorList>
    </citation>
    <scope>IDENTIFICATION</scope>
</reference>
<keyword evidence="17" id="KW-1015">Disulfide bond</keyword>
<evidence type="ECO:0000256" key="11">
    <source>
        <dbReference type="ARBA" id="ARBA00022737"/>
    </source>
</evidence>
<feature type="domain" description="Calponin-homology (CH)" evidence="30">
    <location>
        <begin position="31"/>
        <end position="136"/>
    </location>
</feature>
<sequence>MASGPMPPTKDEQLSSGIDDLHFSLQAEQEHTQKKTFTCWINSQLAKHIPPSVITDLFTDIKKGHVLLDLLEVLSGQQLAREKGSNTFQCRSNIEHALTFLKKRSIKLINIHVTDIVEGNPSIILGLIWTIILHFHIEELAWILSCNYNKPSLDCVSVVDLSQTSGPPPKKRSKAQARWKMSAKKALLLWAQEQCAMHGSVNVTDFKSSWRNGMAFLAVIHALKPDLIDMNSAKGRSSRDNLKEAFRIAEHELNIPRLLDPEDVDVINPDEKSIMTYVAQFLQYSKDLPVAGDEVQEKVKDATVWLISQEEKLHELQRGSEKETYFKKSEGMQGFLESFNEEKKAFLDVLSIKRNVAVLAEDQSQLRQAWDRLTNQINEWSAKLDQILPPPLDHIEVWLQEIEHLMAEDLPDSQDYSQAMILINERINLFKSLMDDFDCHLNSLLTFENKDEQHMPMVPPDKLEEMKRRFHNIMGTNFTALLEFHYYLCFVLGLIEEVKSKLNLWNIKYGTQESVELLLGDWHKFVEEKEFLTQLESSFQKCETMIKNLAGDPQNISKQFKMVESQISMCRKCMYNIKSTLQKVLLSWATYTENLNSLKTWLEGSRKEHPKQIPFETLASWNSVLSTANEFGKFLIDVSNQQVGLSINKELKRLNKRWAKFIKKTQFEMKLHFTQEQEQSSLDSMGNTELPLEENLTSHGGSTDISVEALRKHIQHLKTGKENEALIKEFTELLQVLEEMEEFIDQVATWETEIRPVLDFIKQQGYVEASMEESLQNLIARGSMYQEHVTRKENALQIIAQNISSNVLLQHFHTSGLQTQIKEAKHKVQNNMAELDAVLQASYESSLEMDVRAKSEKSQKELESDIMKAQQLLGQKGSLGDLISQKKDILSILSSKSLDKFLKATEQLKNIVSPDEKQSLEETSRELSKEWEDLHQEICLYIHRIKIEIEKKLTENISKLEKQLNKEKKLLSKGKTKGLIEEHEACFSDEGILCQLDHHMEALRELSEELTSEESRQEIRKTIIEYGERQNGIKNTASETYKMLQALIENTQMSDKKKPLSASENGGRDAGKVVQPSKPNGATLPEEASGCASFDLEYFSILKHQEDERHVEKDGDVPFKKLLERYDAQRDNLEMQLQINKVRVLSDFPSEKERNISCLQDKLTDLQVLKNETDSCWTEFEMTSSKLENIVGDLERSVLSRTRDKLKREEGELQVTLSNRLKSLEAALRIVLPIEKEATLLGDSEQLLHIMEIQKFNLAGSDDIYRNLKDIQSSVAKQIELCSNLEHPGSDALNEFNPMDLHATQTIIVKYKTQFEEMNHKMQNAEIALKALEDFLASLRKAKLSIQPATDFSISDVPVVQDNTWTIEDVQKKIPLMKDEARCLDQRMKMLDISLKNAERCEDTCCEKLIEVFLKMIDETHGHNEPEDFTKQDQLLEVFIAKNNEILKNIKYVQDQINKIGLKDPTIPAVKQRIKSLTKLEKDLDYYAGEINYLRKMASSLPQLKDGKGQISSQQCQETTCLWEDVKSSVEECLEQCQRTMDLLKQYQNCKSILTSLIHKEENVISLQASYMGKENLKRRIAKIETVREELNKHSEDVEKINQICKNLQFQLNKMITFAEPPFEKEANIIVDRWLDINEKTENYYDNLVRALALWEKLLNLTNIIDEWIQKVLINVEGLQLNDTERTRLQEELKIQEQNSAKFDVKLVEIQNFLQISEPPLELQVIKSSLLNRMEKIKMHLMDKSNLSKLNGSTAELKEDLDQAKTQIGMTESLLKALSPSDSLEIFTKLEEIQQQILQQKHNMTLLETQIGCLTPELSELKKQYESINDLFSTKKRTWQDHFSNLLNDQCKNFDDEFNNIQLSLKECFEPPETKKSVEEKLQKLNDFLTFEGRSKDIQQVETALNNVKRHLPKASVEQLSNWIMTQELELQKMKFTCQTQANGLRDCLQQLLRLQDDYISLNKWLMNQEEKWKDTGVENKCNFFFQALTRKRQLFESFAQLNNSLKKFGLIREEIVIESTHLVEEYETFLTQVCEVGDHQPPPPEDQNFEDLVHDVFAWIMGIKESLMVLNSTEGKMPLEERIQKIKEIVLLKPEGDVKIQNIMSLGEKRKASLVQDTLSDIKNQWDHTVHLANTYLSHQEKIQLEGEKYLQSKDDLRLMLTELKKKQETSFALQNGLQEKKAQLKIYKKFLQKAEDLTSLLNELKTQGNYLLECTKNSKFSEEKWLEVKHLHESLLHQLQDSVSKLESHVQEHQLYQGLVADLTAALESFSQQFLSFPDDLVDEKAAEQKVLKLQELEALLNLKGDTLEKILALAESIKQNSSSMGQKIIKDETDSLKCKHKDLENRLESVKQETENSFNNILKSKSEMKKKEKIAMKKREEQVSCGTQDSIQGSITVEKLEERWEVNKVKELNGKDMDKEQSKKLPMKDSLLLADCLPQPLIQRKNGESPTVQAEISSKQEHVETMDTEDHTVELITFEKNSVPESTEILIREEFAGVPVAHKSQRESAADNLKNDQMNNQISNIPNVVQEKLTTDQTSLEDLEIKEPLKTEDQVASLEKSMDINDQTYRRIIQDFQLWLSSKEQLLGFMLEEQGETVTGKTLSISENSGIEMLLSKQLFPEAQESMKNIEDEQRVNELQNQPLELDIISANEQLKEIEVLYGQLQAKKANTGSRESITLPSNTESSTLDVQNVQHSVDQLDRLLQALVTLKEDKERQYSLIKDFQEHLLAVKSSMKALSMEKESTKVASLESIQHLKKLEKCLESVHKEKDSLNKFKEEQANLLSQLSDMDKKLAESQVKQLELCWEQVEQWIQKKYSQQGAEWDELQCLMGKIRDMENSLQEQQQQQQQKLNSPSEQGENKGPVSLAIKLQVTKDNFSLLKGRVEHQMKRIWGKKEKETLENAINNLQEQLEALELSTEEKHSQLKSCPTVKKIQEAVLWVNNLLVSLEHTAALLPDNIVAQIRKHKSVHDEVLDKQPIIESLVEETKDIIPDLNQCEATDLNTFSQELQSLNQALVSKCNEMSQQLESKLEERNAFFEKMGKVQHCLQGKEVLIAPETKTTFSKEDLDHQLVTLNDSQKELQMTEGVISTHLQEATDFSKSLNVFERIFLDDQLRNLKNKARRTQRLVRNKCHEVRKKLDINTELLEKTNMLQQELGEIRNHELLLNGEVNQVTKEEICELRERTSLLQSNVLQLMKHKEIFECLGLNWDSSQLDKVQVELLKIKTELQEKAEQLERVVAENERLQTSLNELKMITLQIKKETAEIVNDPNFPPESSLLSAQILSQRVEKATHLCQETIDLLNANETFKESFKQKIPQIKLLEEENDKLHKSLQNMVENFQPRSVSGKDFKDQLEHALHVLSQANFQLQQPLQVGLEIKHIQEEKDNCEVLQQRVMAELCHIKAITVKEYPRQEDNPHETRDLETKLNELEDLQMQFNAGIALRKNILDEALKDMQHYNEAVTRAVGIINSFEATVDSRKIDLDSLGKFQQLTDRKQEEFEALVVDLKNLTSKLENITSPNARVQLENVLHELIKTNSLVKESTETEKADLERSLKSYESYNKIKQKICANLNKVEKGLQQSISQEPMSYREALERLEQSKNFVADLVSTQEELIKLRQGFRCLRLTCTENDSTRLLKIVSALWEGWLSLLENAKEWELHCEELKQEWKFISEEIEREAIILDNLQEEFPESTKPKEAATNEELSEALECFCQYEENLEREQLLFTLLLHRIKNILSVPESAETIESVPVLQEICSMQDRCTKLSQKAQANKKLVQFEIEERNNISKEIITLKNSFEKMTASFHDMALEEDPGKEDQLEALQRIIDKEKLALENIMEKLRIKYSEMYTIVPAEIECQMEECKKTLEDIDEKIRNEVLKSSPFYVMSRKIEEINHGLQNVEKMLQQKSKNIEQAQEIQKKMWDELDLWHSKLNELDSEVQDIVEQDPGQAQEWMDNLMVPFQQYQQVSQRAEQRTSQLNKATLKMEEYNDLLRNTETWIENTSSLLDGPTDYSSSKALSHHANTLQMALEDSEQKQNLLHSVYSDLEEFSVIFETDDLAPIRLNQLSARVTTLQQKLMASLPQIQDMADEVVAIEAEVKSIEKKVSKIKAILFSKEIFDFSPEEHLKHGEVILENIKPMKKAIAKIESYQVVLSLPETGMKSLPVFERTNQLSQEVKMLEKVTYEQNELLKLVMQQTSECDQEIENLKHQLKNYSTEFSSENLSPDQATTLPQVEREIDCIKEQILGLNQKKEDLLMGLKTTVLALHQRLQQEKQELEEETEESGVAERDVSEWKVKRKGSMFLPPSIVEETEESSQKSENGDERAESASSPCLLHWGHERNKEEDRASSSSGTLIQEADGRISTYDGYNTQIVVPNPSKNEQNLDSSPSHIQQTVGDTASTGAPAQSSGQQGSLEETVASSRPESVEILHVCQKQVAKLELWLDKANLSFSAETLNPEMQQMVEQELAGCQAMLTEIEHKVSSLLENCKDQGLGNIGSTQQEAEILSLKLKAVKCNLEKVQVMLQDKYSEVQRSNTLKKPSEDQKVLQSDRLPVFESISFESPLFSPRKGFQQQASELKLGEQKDLFRFIETHAEKMWHQQDQRDDGKTQESLLSPGVSHSRSGSPESFLPSQEQSEDKWQYLLQELSKEKLPPSQPVDDQIAANVNFLPMVPVHNVSSPAVEELKTYTSQLEDLSQEANVLLTQENLTGEPSLNLDKKIFYLLLRISQCLSIVGEMLQTSSLSREDTAAQQVHYETLALELQKLHSAVTNRKDGLLKLISHPGKNSNVFFECFENLQTRLEQTQAAAASRSQSMKSGIDHHSDYQSQVRQLYDQLIEKKSSIHHSLNEISSQSVVEQLQKVDLYAVKLQDYEVQVAKLRDEGERLYLPYILIQEVYKLEDVLDDMWGLLRAKHAELSSPFISESQQEALLRGLAELVNIGKEKLGQGQQRQARSKASLQAQLQNHKIFFHKLVADVFLIQEYSKKALPSLLQNKEKFWAEKVKEVKLLEQQAYQYGTKLENLLQEWKEFDENYESLEKDLEILVSSLPSMSLVEETEERLIERISFYQQIKRNIDEKHTKLYQTMNEGKHLATAVSCPELESQIAKLEEQWLALNKKADHDLHRLQTLLKHLVSYNKDSDELSKWLESAQQTLNYWKEQSLNVSQDLDTIRDNINDFFEFSKEVDEKSSLKTSVISTGNQLLHLKEADTATLRSSLAQFDQKWATLITQLPDIQEKLHQLQMEKLPSRKAITEMINWMDSIEQQIADETTVDSPGSVTQVKSLLQKYKESRMEMNYKQWIIDFVNQSLLQLSTSDVESKRYERTEFAERLGEMNRQWHKLHGTLNRKIQHLEQLLESITESENKIQTLRSWMEAQGERLKTLQKPGSVISVRKTLLDCQDLENHLVTKSRTLDELKENYMALENGPMPVLQDTISGIDDLYQMRNNIVNQVNQLETSMQSVLQQGRSYDKLFEEVNMMTIRLWYCVEHSKPDVLSLEALRCQVKNLQLLQDEAESSEGNWSKLQDAIRQLKEYCPSVTEIIEQKCQEAHTRWTRVNHEIADQLQSAQGMLQLWESYTVAHAEATARLEQLEEKFKHILNINMSGDNLSEILTRALKDAKNLQHDLENIKETFLQNSAIIEPNLEQAGPVKQDVLSNQSSSLQRISYLQKMLLMKSNEFEHILSQLKDFRDQLESLEDSIKHPVDSLDLKGREEDPEFLLNHMLELTALSPDMEHLNEVSFKLPLSDIDIKTLQNLNRKWSQATATTLEKCSELQGTGFSEKFLHKCEKWIQFLEKIEECLRMNLAGRLGDLLEQQKTFEMLQAEISVNQPIADYFVSQSLQLLDTPEIEKRTEFVVKLTMLKERWQDAARRAQQRRITINELVKEWRRFSASLQNLTNFLTDTDHFLSAVKSQDSYGLCQIRSLIHDLKNKEVLLQRQQTTCALTLEAGRKLLTIADPETKYSIDREIRKLQDTWRNCRLQVVEMTKEFQSTTETWDRCEKQIKELENRLQTLKAKIKDPLPEPYEELYKEKELIKELENSLANWAQNLKELNIMKADITRYILVEDVMVLKEQIDHLHRQWEELCLRVSLRKQEIEERLNSWIVFNEKNKDLCAWLVQMENKVLQTADISIEEMIERLQKDCMEEINLFSENKLHLKQMGDQLIKASNKTRVAEIDDKLSKINDRWQHLFDVIGSRVKKLKETFAFIQQLDKNMSNLRSWLARIESELSKPVVYDICDDQEIQKRLAEQQDLQRDIEQHSAGVESVFNICDVLLHDSDACANETECDSIQQTTRSLDRRWRNICAMSMERRMKIEETWRLWQKFLDDYSRFEDWLKSAEKTAAYPNSSEVLYTNAKEELKKFEAFQWQIHERLTQLELINKQYRRLARENRTDTASKLKQMVHEGNQRWDNLQRRVTAILRRLKHFTNQREEFEGTRESILVWLTEMDLQLTNVEHFSESDVDDKMRQLHGFQQEITLNTNKIDQLIVFGEQLIQKSEPMDAVLIEDELEELHRYCQEVFGRVARFHRRLTSHQPGLEDEKEASENETDMEDSREIQSDSWHKKEVNEGPSSPQSLCHLMPPPLGHERSGCETPVSVDSIPLEWDHTGDVGGSSSHEDDEEGPYYSAVSDVEITENPEAYLKMTTKTLKASSGKSISEAHGWHTPDSPTHQKHRYKQTEVDRNVLPITPETSTPYNPEYVKQLIPPGMDSVDNGREGPAMLNASEQKGLTDTEQQAGVFDSWELIQAQDLRNKLRTKQNLKQWQQLDSDINDVTLWLKGTEAELEELEMEKPAADIQDMELRVKKLKDILKAFDNYKALVISINLSSKKFQQPDNTESKELQNRLRQLNLLWEKANHLLDSWRESLQHSLMQCQDFHQLSQSLLLWLASAENRRCKAQVVDPNADPHTILECQKELMQLEKELLEHQLQVSSLQEISKYLLAKGDREDYIEADEKVHVIGKKLNQLLDQVSQDLESLQGSQDEDTTLTAFDDVDSSDHHLSSKSMPTEQEKVEAETITEEKSKKNSRVEHLSDPASTLTSSGPPSFLYRVFRAALPLQLFFLLLLLLACMIPSSEEDYSCTQANNFARSFYPMLRSVLQLVDVSNTVRQNK</sequence>
<feature type="coiled-coil region" evidence="28">
    <location>
        <begin position="4202"/>
        <end position="4295"/>
    </location>
</feature>
<feature type="compositionally biased region" description="Basic and acidic residues" evidence="29">
    <location>
        <begin position="4603"/>
        <end position="4615"/>
    </location>
</feature>
<organism evidence="32 33">
    <name type="scientific">Vombatus ursinus</name>
    <name type="common">Common wombat</name>
    <dbReference type="NCBI Taxonomy" id="29139"/>
    <lineage>
        <taxon>Eukaryota</taxon>
        <taxon>Metazoa</taxon>
        <taxon>Chordata</taxon>
        <taxon>Craniata</taxon>
        <taxon>Vertebrata</taxon>
        <taxon>Euteleostomi</taxon>
        <taxon>Mammalia</taxon>
        <taxon>Metatheria</taxon>
        <taxon>Diprotodontia</taxon>
        <taxon>Vombatidae</taxon>
        <taxon>Vombatus</taxon>
    </lineage>
</organism>
<feature type="domain" description="KASH" evidence="31">
    <location>
        <begin position="7052"/>
        <end position="7111"/>
    </location>
</feature>
<feature type="compositionally biased region" description="Basic and acidic residues" evidence="29">
    <location>
        <begin position="4342"/>
        <end position="4353"/>
    </location>
</feature>
<dbReference type="SMART" id="SM00033">
    <property type="entry name" value="CH"/>
    <property type="match status" value="2"/>
</dbReference>